<protein>
    <recommendedName>
        <fullName evidence="4">Alginate export domain-containing protein</fullName>
    </recommendedName>
</protein>
<dbReference type="EMBL" id="WXYQ01000005">
    <property type="protein sequence ID" value="NBG95285.1"/>
    <property type="molecule type" value="Genomic_DNA"/>
</dbReference>
<organism evidence="2 3">
    <name type="scientific">Pyruvatibacter mobilis</name>
    <dbReference type="NCBI Taxonomy" id="1712261"/>
    <lineage>
        <taxon>Bacteria</taxon>
        <taxon>Pseudomonadati</taxon>
        <taxon>Pseudomonadota</taxon>
        <taxon>Alphaproteobacteria</taxon>
        <taxon>Hyphomicrobiales</taxon>
        <taxon>Parvibaculaceae</taxon>
        <taxon>Pyruvatibacter</taxon>
    </lineage>
</organism>
<evidence type="ECO:0000313" key="3">
    <source>
        <dbReference type="Proteomes" id="UP000470384"/>
    </source>
</evidence>
<feature type="signal peptide" evidence="1">
    <location>
        <begin position="1"/>
        <end position="30"/>
    </location>
</feature>
<keyword evidence="3" id="KW-1185">Reference proteome</keyword>
<dbReference type="RefSeq" id="WP_160587299.1">
    <property type="nucleotide sequence ID" value="NZ_BMHN01000001.1"/>
</dbReference>
<dbReference type="GeneID" id="300655249"/>
<keyword evidence="1" id="KW-0732">Signal</keyword>
<dbReference type="InterPro" id="IPR023614">
    <property type="entry name" value="Porin_dom_sf"/>
</dbReference>
<evidence type="ECO:0000256" key="1">
    <source>
        <dbReference type="SAM" id="SignalP"/>
    </source>
</evidence>
<dbReference type="Gene3D" id="2.40.160.10">
    <property type="entry name" value="Porin"/>
    <property type="match status" value="1"/>
</dbReference>
<dbReference type="SUPFAM" id="SSF56935">
    <property type="entry name" value="Porins"/>
    <property type="match status" value="1"/>
</dbReference>
<proteinExistence type="predicted"/>
<dbReference type="AlphaFoldDB" id="A0A845Q9H3"/>
<feature type="chain" id="PRO_5032899345" description="Alginate export domain-containing protein" evidence="1">
    <location>
        <begin position="31"/>
        <end position="413"/>
    </location>
</feature>
<reference evidence="2 3" key="1">
    <citation type="journal article" date="2016" name="Int. J. Syst. Evol. Microbiol.">
        <title>Pyruvatibacter mobilis gen. nov., sp. nov., a marine bacterium from the culture broth of Picochlorum sp. 122.</title>
        <authorList>
            <person name="Wang G."/>
            <person name="Tang M."/>
            <person name="Wu H."/>
            <person name="Dai S."/>
            <person name="Li T."/>
            <person name="Chen C."/>
            <person name="He H."/>
            <person name="Fan J."/>
            <person name="Xiang W."/>
            <person name="Li X."/>
        </authorList>
    </citation>
    <scope>NUCLEOTIDE SEQUENCE [LARGE SCALE GENOMIC DNA]</scope>
    <source>
        <strain evidence="2 3">GYP-11</strain>
    </source>
</reference>
<evidence type="ECO:0000313" key="2">
    <source>
        <dbReference type="EMBL" id="NBG95285.1"/>
    </source>
</evidence>
<accession>A0A845Q9H3</accession>
<name>A0A845Q9H3_9HYPH</name>
<gene>
    <name evidence="2" type="ORF">GTQ45_06030</name>
</gene>
<comment type="caution">
    <text evidence="2">The sequence shown here is derived from an EMBL/GenBank/DDBJ whole genome shotgun (WGS) entry which is preliminary data.</text>
</comment>
<dbReference type="OrthoDB" id="9767539at2"/>
<evidence type="ECO:0008006" key="4">
    <source>
        <dbReference type="Google" id="ProtNLM"/>
    </source>
</evidence>
<sequence length="413" mass="44304">MKRLTTKAGSLIAAGLLAATGGGFVASAQAAESERTEPIVTPILDTRLRYEHVSQDGVPEDANAVTARVRAGFKTRPYKGFSVLLEAEVVDGLNNSYNSTTNGRTRYPVVADPDNAELNRAQITYTGIDGLKFIGGRQRIILDNARFIGNVGWRQNEQTFDAALLQLTAVPDLTATYAYLDSVQRIFGNESPNGSFDASGSHVVNLAYKGLPGVELGAYGYLLDLDESPALSTQSYGVRAKGTFDVTEDIPITLSGEYAIQSDYGDNTGDYDLDYYLASIGTKVGGFDASVSYESLEGDGTRGFSTPLATLHKFQGWADVFLATPATGIEDLYGRIGYATGEVGPFKKIVAAAIYHDFEAETGGGSLGDEVDLLLKGVINKKLSVTAKYADYDGPSGGPADRQKFWLQVDWKL</sequence>
<dbReference type="Proteomes" id="UP000470384">
    <property type="component" value="Unassembled WGS sequence"/>
</dbReference>